<evidence type="ECO:0000313" key="2">
    <source>
        <dbReference type="Proteomes" id="UP001493487"/>
    </source>
</evidence>
<proteinExistence type="predicted"/>
<sequence>MMERGVIDRFEGEMAIIEIGGITKDFPRASLPHGIKAGDAVILEDGEIRLDSRETARKKQEIQQLMDELFE</sequence>
<dbReference type="EMBL" id="JASKHM010000014">
    <property type="protein sequence ID" value="MEQ4485285.1"/>
    <property type="molecule type" value="Genomic_DNA"/>
</dbReference>
<accession>A0ABV1KYZ5</accession>
<dbReference type="Gene3D" id="6.20.120.50">
    <property type="match status" value="1"/>
</dbReference>
<keyword evidence="2" id="KW-1185">Reference proteome</keyword>
<reference evidence="1 2" key="1">
    <citation type="journal article" date="2023" name="Genome Announc.">
        <title>Pan-Genome Analyses of the Genus Cohnella and Proposal of the Novel Species Cohnella silvisoli sp. nov., Isolated from Forest Soil.</title>
        <authorList>
            <person name="Wang C."/>
            <person name="Mao L."/>
            <person name="Bao G."/>
            <person name="Zhu H."/>
        </authorList>
    </citation>
    <scope>NUCLEOTIDE SEQUENCE [LARGE SCALE GENOMIC DNA]</scope>
    <source>
        <strain evidence="1 2">NL03-T5-1</strain>
    </source>
</reference>
<comment type="caution">
    <text evidence="1">The sequence shown here is derived from an EMBL/GenBank/DDBJ whole genome shotgun (WGS) entry which is preliminary data.</text>
</comment>
<protein>
    <submittedName>
        <fullName evidence="1">DUF3006 domain-containing protein</fullName>
    </submittedName>
</protein>
<evidence type="ECO:0000313" key="1">
    <source>
        <dbReference type="EMBL" id="MEQ4485285.1"/>
    </source>
</evidence>
<dbReference type="Pfam" id="PF11213">
    <property type="entry name" value="DUF3006"/>
    <property type="match status" value="1"/>
</dbReference>
<gene>
    <name evidence="1" type="ORF">QJS35_23125</name>
</gene>
<dbReference type="InterPro" id="IPR021377">
    <property type="entry name" value="DUF3006"/>
</dbReference>
<organism evidence="1 2">
    <name type="scientific">Cohnella silvisoli</name>
    <dbReference type="NCBI Taxonomy" id="2873699"/>
    <lineage>
        <taxon>Bacteria</taxon>
        <taxon>Bacillati</taxon>
        <taxon>Bacillota</taxon>
        <taxon>Bacilli</taxon>
        <taxon>Bacillales</taxon>
        <taxon>Paenibacillaceae</taxon>
        <taxon>Cohnella</taxon>
    </lineage>
</organism>
<name>A0ABV1KYZ5_9BACL</name>
<dbReference type="Proteomes" id="UP001493487">
    <property type="component" value="Unassembled WGS sequence"/>
</dbReference>
<dbReference type="RefSeq" id="WP_232187286.1">
    <property type="nucleotide sequence ID" value="NZ_JAIOAP010000012.1"/>
</dbReference>